<comment type="subcellular location">
    <subcellularLocation>
        <location evidence="1">Cell outer membrane</location>
    </subcellularLocation>
</comment>
<evidence type="ECO:0000256" key="4">
    <source>
        <dbReference type="ARBA" id="ARBA00023136"/>
    </source>
</evidence>
<dbReference type="EMBL" id="JAATJH010000012">
    <property type="protein sequence ID" value="NJC28447.1"/>
    <property type="molecule type" value="Genomic_DNA"/>
</dbReference>
<comment type="caution">
    <text evidence="8">The sequence shown here is derived from an EMBL/GenBank/DDBJ whole genome shotgun (WGS) entry which is preliminary data.</text>
</comment>
<dbReference type="RefSeq" id="WP_168040476.1">
    <property type="nucleotide sequence ID" value="NZ_JAATJH010000012.1"/>
</dbReference>
<dbReference type="InterPro" id="IPR012944">
    <property type="entry name" value="SusD_RagB_dom"/>
</dbReference>
<dbReference type="InterPro" id="IPR011990">
    <property type="entry name" value="TPR-like_helical_dom_sf"/>
</dbReference>
<name>A0ABX0XGX1_9BACT</name>
<keyword evidence="4" id="KW-0472">Membrane</keyword>
<gene>
    <name evidence="8" type="ORF">GGR27_003970</name>
</gene>
<dbReference type="CDD" id="cd08977">
    <property type="entry name" value="SusD"/>
    <property type="match status" value="1"/>
</dbReference>
<evidence type="ECO:0000256" key="5">
    <source>
        <dbReference type="ARBA" id="ARBA00023237"/>
    </source>
</evidence>
<organism evidence="8 9">
    <name type="scientific">Neolewinella antarctica</name>
    <dbReference type="NCBI Taxonomy" id="442734"/>
    <lineage>
        <taxon>Bacteria</taxon>
        <taxon>Pseudomonadati</taxon>
        <taxon>Bacteroidota</taxon>
        <taxon>Saprospiria</taxon>
        <taxon>Saprospirales</taxon>
        <taxon>Lewinellaceae</taxon>
        <taxon>Neolewinella</taxon>
    </lineage>
</organism>
<evidence type="ECO:0008006" key="10">
    <source>
        <dbReference type="Google" id="ProtNLM"/>
    </source>
</evidence>
<evidence type="ECO:0000256" key="1">
    <source>
        <dbReference type="ARBA" id="ARBA00004442"/>
    </source>
</evidence>
<evidence type="ECO:0000256" key="3">
    <source>
        <dbReference type="ARBA" id="ARBA00022729"/>
    </source>
</evidence>
<proteinExistence type="inferred from homology"/>
<evidence type="ECO:0000313" key="9">
    <source>
        <dbReference type="Proteomes" id="UP000770785"/>
    </source>
</evidence>
<sequence length="452" mass="49947">MRQLINTLSFGLLFCCLTACGDRLELAPEQSISGELATATEANVRNILVGAYAEAGKDESYGGQMQFMADLLGAGDRISWVGTFLDPRQVVTKDILTDNNFIALFWNNHYATINQANLVLDNLDKIESDPEERNRIEGEARFLRGLCYFDLVRHFGSGDMGVPLRTTGISDYAVDLSLDRSPTSAIYDLILADLQTSVDILPGSNSFFADEYSAQALLARVNLQLGNYEVARTAANNVILNSGRMLTADYAGAFNNDENSTEDLFAFQVTSQDGQNDLINHYADEENGGRGGDIIVTDAYLTLFTDTLDVRGDYFYASRQSGNRLTGKYSNQFGNIALIRLAEMYLIRAETNLRLDTEVGASPLADLNTIRARAGAELLEDDDDNIEDDISINTILEERFRELAFEGFFIHDIRRLGLSVDGFDADANELVFPIPQSEIDTNPAITQNPGYN</sequence>
<dbReference type="InterPro" id="IPR033985">
    <property type="entry name" value="SusD-like_N"/>
</dbReference>
<accession>A0ABX0XGX1</accession>
<comment type="similarity">
    <text evidence="2">Belongs to the SusD family.</text>
</comment>
<reference evidence="8 9" key="1">
    <citation type="submission" date="2020-03" db="EMBL/GenBank/DDBJ databases">
        <title>Genomic Encyclopedia of Type Strains, Phase IV (KMG-IV): sequencing the most valuable type-strain genomes for metagenomic binning, comparative biology and taxonomic classification.</title>
        <authorList>
            <person name="Goeker M."/>
        </authorList>
    </citation>
    <scope>NUCLEOTIDE SEQUENCE [LARGE SCALE GENOMIC DNA]</scope>
    <source>
        <strain evidence="8 9">DSM 105096</strain>
    </source>
</reference>
<evidence type="ECO:0000313" key="8">
    <source>
        <dbReference type="EMBL" id="NJC28447.1"/>
    </source>
</evidence>
<dbReference type="Proteomes" id="UP000770785">
    <property type="component" value="Unassembled WGS sequence"/>
</dbReference>
<feature type="domain" description="SusD-like N-terminal" evidence="7">
    <location>
        <begin position="38"/>
        <end position="223"/>
    </location>
</feature>
<feature type="domain" description="RagB/SusD" evidence="6">
    <location>
        <begin position="329"/>
        <end position="420"/>
    </location>
</feature>
<protein>
    <recommendedName>
        <fullName evidence="10">RagB/SusD family nutrient uptake outer membrane protein</fullName>
    </recommendedName>
</protein>
<dbReference type="Pfam" id="PF07980">
    <property type="entry name" value="SusD_RagB"/>
    <property type="match status" value="1"/>
</dbReference>
<dbReference type="Pfam" id="PF14322">
    <property type="entry name" value="SusD-like_3"/>
    <property type="match status" value="1"/>
</dbReference>
<keyword evidence="9" id="KW-1185">Reference proteome</keyword>
<keyword evidence="3" id="KW-0732">Signal</keyword>
<evidence type="ECO:0000259" key="6">
    <source>
        <dbReference type="Pfam" id="PF07980"/>
    </source>
</evidence>
<dbReference type="Gene3D" id="1.25.40.390">
    <property type="match status" value="1"/>
</dbReference>
<dbReference type="SUPFAM" id="SSF48452">
    <property type="entry name" value="TPR-like"/>
    <property type="match status" value="1"/>
</dbReference>
<keyword evidence="5" id="KW-0998">Cell outer membrane</keyword>
<evidence type="ECO:0000259" key="7">
    <source>
        <dbReference type="Pfam" id="PF14322"/>
    </source>
</evidence>
<evidence type="ECO:0000256" key="2">
    <source>
        <dbReference type="ARBA" id="ARBA00006275"/>
    </source>
</evidence>